<name>A0A3S9HPS6_9BURK</name>
<evidence type="ECO:0000313" key="2">
    <source>
        <dbReference type="EMBL" id="AZP14123.1"/>
    </source>
</evidence>
<dbReference type="OrthoDB" id="9806372at2"/>
<evidence type="ECO:0000313" key="3">
    <source>
        <dbReference type="Proteomes" id="UP000275663"/>
    </source>
</evidence>
<dbReference type="RefSeq" id="WP_126129484.1">
    <property type="nucleotide sequence ID" value="NZ_CP034464.1"/>
</dbReference>
<dbReference type="EMBL" id="CP034464">
    <property type="protein sequence ID" value="AZP14123.1"/>
    <property type="molecule type" value="Genomic_DNA"/>
</dbReference>
<dbReference type="Pfam" id="PF08173">
    <property type="entry name" value="YbgT_YccB"/>
    <property type="match status" value="1"/>
</dbReference>
<keyword evidence="1" id="KW-0472">Membrane</keyword>
<evidence type="ECO:0000256" key="1">
    <source>
        <dbReference type="SAM" id="Phobius"/>
    </source>
</evidence>
<proteinExistence type="predicted"/>
<keyword evidence="3" id="KW-1185">Reference proteome</keyword>
<keyword evidence="1" id="KW-0812">Transmembrane</keyword>
<organism evidence="2 3">
    <name type="scientific">Undibacterium parvum</name>
    <dbReference type="NCBI Taxonomy" id="401471"/>
    <lineage>
        <taxon>Bacteria</taxon>
        <taxon>Pseudomonadati</taxon>
        <taxon>Pseudomonadota</taxon>
        <taxon>Betaproteobacteria</taxon>
        <taxon>Burkholderiales</taxon>
        <taxon>Oxalobacteraceae</taxon>
        <taxon>Undibacterium</taxon>
    </lineage>
</organism>
<dbReference type="Proteomes" id="UP000275663">
    <property type="component" value="Chromosome"/>
</dbReference>
<accession>A0A3S9HPS6</accession>
<gene>
    <name evidence="2" type="primary">cydX</name>
    <name evidence="2" type="ORF">EJN92_20240</name>
</gene>
<protein>
    <submittedName>
        <fullName evidence="2">Cytochrome bd-I oxidase subunit CydX</fullName>
    </submittedName>
</protein>
<sequence length="57" mass="6702">MWYFNWILGIGLALAAAIINVMWLEANYAFGERDEAATQERFEQARQEYAETKKRDT</sequence>
<keyword evidence="1" id="KW-1133">Transmembrane helix</keyword>
<dbReference type="InterPro" id="IPR011724">
    <property type="entry name" value="Cyd_oper_YbgT"/>
</dbReference>
<dbReference type="NCBIfam" id="TIGR02106">
    <property type="entry name" value="cyd_oper_ybgT"/>
    <property type="match status" value="1"/>
</dbReference>
<reference evidence="2 3" key="1">
    <citation type="journal article" date="2011" name="Int. J. Syst. Evol. Microbiol.">
        <title>Description of Undibacterium oligocarboniphilum sp. nov., isolated from purified water, and Undibacterium pigrum strain CCUG 49012 as the type strain of Undibacterium parvum sp. nov., and emended descriptions of the genus Undibacterium and the species Undibacterium pigrum.</title>
        <authorList>
            <person name="Eder W."/>
            <person name="Wanner G."/>
            <person name="Ludwig W."/>
            <person name="Busse H.J."/>
            <person name="Ziemke-Kageler F."/>
            <person name="Lang E."/>
        </authorList>
    </citation>
    <scope>NUCLEOTIDE SEQUENCE [LARGE SCALE GENOMIC DNA]</scope>
    <source>
        <strain evidence="2 3">DSM 23061</strain>
    </source>
</reference>
<dbReference type="AlphaFoldDB" id="A0A3S9HPS6"/>
<dbReference type="InterPro" id="IPR012994">
    <property type="entry name" value="YbgT_YccB"/>
</dbReference>
<dbReference type="KEGG" id="upv:EJN92_20240"/>
<feature type="transmembrane region" description="Helical" evidence="1">
    <location>
        <begin position="6"/>
        <end position="24"/>
    </location>
</feature>